<dbReference type="Proteomes" id="UP000286921">
    <property type="component" value="Unassembled WGS sequence"/>
</dbReference>
<dbReference type="EMBL" id="BDHI01000004">
    <property type="protein sequence ID" value="GCB20074.1"/>
    <property type="molecule type" value="Genomic_DNA"/>
</dbReference>
<gene>
    <name evidence="1" type="ORF">AAWM_02959</name>
</gene>
<reference evidence="1 2" key="1">
    <citation type="submission" date="2016-09" db="EMBL/GenBank/DDBJ databases">
        <title>Aspergillus awamori IFM 58123T.</title>
        <authorList>
            <person name="Kusuya Y."/>
            <person name="Shimizu M."/>
            <person name="Takahashi H."/>
            <person name="Yaguchi T."/>
        </authorList>
    </citation>
    <scope>NUCLEOTIDE SEQUENCE [LARGE SCALE GENOMIC DNA]</scope>
    <source>
        <strain evidence="1 2">IFM 58123</strain>
    </source>
</reference>
<name>A0A401KL75_ASPAW</name>
<dbReference type="AlphaFoldDB" id="A0A401KL75"/>
<organism evidence="1 2">
    <name type="scientific">Aspergillus awamori</name>
    <name type="common">Black koji mold</name>
    <dbReference type="NCBI Taxonomy" id="105351"/>
    <lineage>
        <taxon>Eukaryota</taxon>
        <taxon>Fungi</taxon>
        <taxon>Dikarya</taxon>
        <taxon>Ascomycota</taxon>
        <taxon>Pezizomycotina</taxon>
        <taxon>Eurotiomycetes</taxon>
        <taxon>Eurotiomycetidae</taxon>
        <taxon>Eurotiales</taxon>
        <taxon>Aspergillaceae</taxon>
        <taxon>Aspergillus</taxon>
    </lineage>
</organism>
<proteinExistence type="predicted"/>
<sequence>MSSEALSPALATVVHNLAVLIDEGNVLKAAVDGGWRYYGETFQKEIDNLKDMLVSGGNTVVRCHATHFTRGAKIRNRTERLVLIQIRGTSKLDPGGLLQPGSYQYLEDSRTLIAESEEGVDVGIVVLEADTSFKKI</sequence>
<protein>
    <submittedName>
        <fullName evidence="1">Uncharacterized protein</fullName>
    </submittedName>
</protein>
<comment type="caution">
    <text evidence="1">The sequence shown here is derived from an EMBL/GenBank/DDBJ whole genome shotgun (WGS) entry which is preliminary data.</text>
</comment>
<evidence type="ECO:0000313" key="2">
    <source>
        <dbReference type="Proteomes" id="UP000286921"/>
    </source>
</evidence>
<keyword evidence="2" id="KW-1185">Reference proteome</keyword>
<evidence type="ECO:0000313" key="1">
    <source>
        <dbReference type="EMBL" id="GCB20074.1"/>
    </source>
</evidence>
<accession>A0A401KL75</accession>